<dbReference type="Proteomes" id="UP000054995">
    <property type="component" value="Unassembled WGS sequence"/>
</dbReference>
<comment type="caution">
    <text evidence="2">The sequence shown here is derived from an EMBL/GenBank/DDBJ whole genome shotgun (WGS) entry which is preliminary data.</text>
</comment>
<accession>A0A0V1F478</accession>
<reference evidence="2 3" key="1">
    <citation type="submission" date="2015-01" db="EMBL/GenBank/DDBJ databases">
        <title>Evolution of Trichinella species and genotypes.</title>
        <authorList>
            <person name="Korhonen P.K."/>
            <person name="Edoardo P."/>
            <person name="Giuseppe L.R."/>
            <person name="Gasser R.B."/>
        </authorList>
    </citation>
    <scope>NUCLEOTIDE SEQUENCE [LARGE SCALE GENOMIC DNA]</scope>
    <source>
        <strain evidence="2">ISS470</strain>
    </source>
</reference>
<proteinExistence type="predicted"/>
<evidence type="ECO:0000313" key="3">
    <source>
        <dbReference type="Proteomes" id="UP000054995"/>
    </source>
</evidence>
<dbReference type="AlphaFoldDB" id="A0A0V1F478"/>
<sequence>MVAATVPEEAQSLPEPPLPRRRLVFLWEVVQRRDVVASPFLQGEAAGSHQVGELLHQVASFSAVVTTGRQIVHVHVRDDAVDERVDLSTLPGMLPHHLHGEERRTRKTESHPRQPVGLHWSLRACFLPQETADVPIFRAEADLQVHLLYVCLQCDLGAAESQKDGDQVRLEAGARFQALVQRGPAECG</sequence>
<keyword evidence="3" id="KW-1185">Reference proteome</keyword>
<evidence type="ECO:0000313" key="2">
    <source>
        <dbReference type="EMBL" id="KRY80855.1"/>
    </source>
</evidence>
<name>A0A0V1F478_TRIPS</name>
<organism evidence="2 3">
    <name type="scientific">Trichinella pseudospiralis</name>
    <name type="common">Parasitic roundworm</name>
    <dbReference type="NCBI Taxonomy" id="6337"/>
    <lineage>
        <taxon>Eukaryota</taxon>
        <taxon>Metazoa</taxon>
        <taxon>Ecdysozoa</taxon>
        <taxon>Nematoda</taxon>
        <taxon>Enoplea</taxon>
        <taxon>Dorylaimia</taxon>
        <taxon>Trichinellida</taxon>
        <taxon>Trichinellidae</taxon>
        <taxon>Trichinella</taxon>
    </lineage>
</organism>
<dbReference type="EMBL" id="JYDT01000306">
    <property type="protein sequence ID" value="KRY80855.1"/>
    <property type="molecule type" value="Genomic_DNA"/>
</dbReference>
<feature type="region of interest" description="Disordered" evidence="1">
    <location>
        <begin position="92"/>
        <end position="114"/>
    </location>
</feature>
<protein>
    <submittedName>
        <fullName evidence="2">Uncharacterized protein</fullName>
    </submittedName>
</protein>
<feature type="compositionally biased region" description="Basic and acidic residues" evidence="1">
    <location>
        <begin position="98"/>
        <end position="112"/>
    </location>
</feature>
<gene>
    <name evidence="2" type="ORF">T4D_4565</name>
</gene>
<evidence type="ECO:0000256" key="1">
    <source>
        <dbReference type="SAM" id="MobiDB-lite"/>
    </source>
</evidence>